<evidence type="ECO:0000313" key="3">
    <source>
        <dbReference type="Proteomes" id="UP001153365"/>
    </source>
</evidence>
<comment type="caution">
    <text evidence="2">The sequence shown here is derived from an EMBL/GenBank/DDBJ whole genome shotgun (WGS) entry which is preliminary data.</text>
</comment>
<accession>A0AAV0B9I7</accession>
<organism evidence="2 3">
    <name type="scientific">Phakopsora pachyrhizi</name>
    <name type="common">Asian soybean rust disease fungus</name>
    <dbReference type="NCBI Taxonomy" id="170000"/>
    <lineage>
        <taxon>Eukaryota</taxon>
        <taxon>Fungi</taxon>
        <taxon>Dikarya</taxon>
        <taxon>Basidiomycota</taxon>
        <taxon>Pucciniomycotina</taxon>
        <taxon>Pucciniomycetes</taxon>
        <taxon>Pucciniales</taxon>
        <taxon>Phakopsoraceae</taxon>
        <taxon>Phakopsora</taxon>
    </lineage>
</organism>
<reference evidence="2" key="1">
    <citation type="submission" date="2022-06" db="EMBL/GenBank/DDBJ databases">
        <authorList>
            <consortium name="SYNGENTA / RWTH Aachen University"/>
        </authorList>
    </citation>
    <scope>NUCLEOTIDE SEQUENCE</scope>
</reference>
<sequence length="407" mass="46228">MSPQPPSCPQNQTHDSNRKRLHSKKAKRQTSDLEKLVNKHNQEGGNNVNMDSDPSDDLEMVVAKPKQDDKDDKDLKPTDPHALWKSKMINVMDRASPYLRFGAEQEWAIYKDDPFYNIENLVENNMVPLAIRAIGPQPQNPLTSNQIHQLLQRMNVRAVIVQKQELNKGWPNEFLVVIPINDALNLPARLHPHKGIFGYKELQVYLIWTCVPMSEIPVDRPHAMLRLRLVTPMKCIPTSAMRQAVFDGIYLEDSFDNGIILKPTNVDYEAHKGEDGTVYRSGNMLLTVTNHPTDPVFSRFWNNSKARFLKGKVGNRTVRLELLDPCGTCGVEHHWKRECPFDKIIDNINTVPCDAKYDKPVDDNIQIVVTSKVIPAWKKMKTKPAPTNTGRHGGKDKAGAKGQGKRK</sequence>
<dbReference type="AlphaFoldDB" id="A0AAV0B9I7"/>
<keyword evidence="3" id="KW-1185">Reference proteome</keyword>
<dbReference type="EMBL" id="CALTRL010004928">
    <property type="protein sequence ID" value="CAH7683809.1"/>
    <property type="molecule type" value="Genomic_DNA"/>
</dbReference>
<proteinExistence type="predicted"/>
<feature type="compositionally biased region" description="Polar residues" evidence="1">
    <location>
        <begin position="43"/>
        <end position="52"/>
    </location>
</feature>
<name>A0AAV0B9I7_PHAPC</name>
<feature type="region of interest" description="Disordered" evidence="1">
    <location>
        <begin position="1"/>
        <end position="57"/>
    </location>
</feature>
<evidence type="ECO:0000313" key="2">
    <source>
        <dbReference type="EMBL" id="CAH7683809.1"/>
    </source>
</evidence>
<feature type="region of interest" description="Disordered" evidence="1">
    <location>
        <begin position="379"/>
        <end position="407"/>
    </location>
</feature>
<evidence type="ECO:0000256" key="1">
    <source>
        <dbReference type="SAM" id="MobiDB-lite"/>
    </source>
</evidence>
<protein>
    <submittedName>
        <fullName evidence="2">Expressed protein</fullName>
    </submittedName>
</protein>
<feature type="compositionally biased region" description="Basic and acidic residues" evidence="1">
    <location>
        <begin position="29"/>
        <end position="42"/>
    </location>
</feature>
<dbReference type="Proteomes" id="UP001153365">
    <property type="component" value="Unassembled WGS sequence"/>
</dbReference>
<feature type="compositionally biased region" description="Basic residues" evidence="1">
    <location>
        <begin position="17"/>
        <end position="28"/>
    </location>
</feature>
<gene>
    <name evidence="2" type="ORF">PPACK8108_LOCUS17548</name>
</gene>